<name>A0ABP9G2H9_9ACTN</name>
<evidence type="ECO:0008006" key="5">
    <source>
        <dbReference type="Google" id="ProtNLM"/>
    </source>
</evidence>
<organism evidence="3 4">
    <name type="scientific">Streptomonospora halophila</name>
    <dbReference type="NCBI Taxonomy" id="427369"/>
    <lineage>
        <taxon>Bacteria</taxon>
        <taxon>Bacillati</taxon>
        <taxon>Actinomycetota</taxon>
        <taxon>Actinomycetes</taxon>
        <taxon>Streptosporangiales</taxon>
        <taxon>Nocardiopsidaceae</taxon>
        <taxon>Streptomonospora</taxon>
    </lineage>
</organism>
<proteinExistence type="predicted"/>
<reference evidence="4" key="1">
    <citation type="journal article" date="2019" name="Int. J. Syst. Evol. Microbiol.">
        <title>The Global Catalogue of Microorganisms (GCM) 10K type strain sequencing project: providing services to taxonomists for standard genome sequencing and annotation.</title>
        <authorList>
            <consortium name="The Broad Institute Genomics Platform"/>
            <consortium name="The Broad Institute Genome Sequencing Center for Infectious Disease"/>
            <person name="Wu L."/>
            <person name="Ma J."/>
        </authorList>
    </citation>
    <scope>NUCLEOTIDE SEQUENCE [LARGE SCALE GENOMIC DNA]</scope>
    <source>
        <strain evidence="4">JCM 18123</strain>
    </source>
</reference>
<comment type="caution">
    <text evidence="3">The sequence shown here is derived from an EMBL/GenBank/DDBJ whole genome shotgun (WGS) entry which is preliminary data.</text>
</comment>
<feature type="region of interest" description="Disordered" evidence="1">
    <location>
        <begin position="1"/>
        <end position="46"/>
    </location>
</feature>
<feature type="transmembrane region" description="Helical" evidence="2">
    <location>
        <begin position="108"/>
        <end position="137"/>
    </location>
</feature>
<evidence type="ECO:0000256" key="2">
    <source>
        <dbReference type="SAM" id="Phobius"/>
    </source>
</evidence>
<protein>
    <recommendedName>
        <fullName evidence="5">Transmembrane protein</fullName>
    </recommendedName>
</protein>
<evidence type="ECO:0000313" key="3">
    <source>
        <dbReference type="EMBL" id="GAA4925689.1"/>
    </source>
</evidence>
<accession>A0ABP9G2H9</accession>
<gene>
    <name evidence="3" type="ORF">GCM10023224_00310</name>
</gene>
<dbReference type="EMBL" id="BAABIK010000001">
    <property type="protein sequence ID" value="GAA4925689.1"/>
    <property type="molecule type" value="Genomic_DNA"/>
</dbReference>
<keyword evidence="2" id="KW-1133">Transmembrane helix</keyword>
<keyword evidence="2" id="KW-0812">Transmembrane</keyword>
<dbReference type="Proteomes" id="UP001499993">
    <property type="component" value="Unassembled WGS sequence"/>
</dbReference>
<feature type="compositionally biased region" description="Basic and acidic residues" evidence="1">
    <location>
        <begin position="1"/>
        <end position="10"/>
    </location>
</feature>
<keyword evidence="4" id="KW-1185">Reference proteome</keyword>
<keyword evidence="2" id="KW-0472">Membrane</keyword>
<feature type="transmembrane region" description="Helical" evidence="2">
    <location>
        <begin position="56"/>
        <end position="80"/>
    </location>
</feature>
<evidence type="ECO:0000256" key="1">
    <source>
        <dbReference type="SAM" id="MobiDB-lite"/>
    </source>
</evidence>
<sequence>MFESRQRTSDSDSETGSLPLNRLDPESWRGPAAGPRPRRKRPDPRGTMIRNTARRLFAAVILLCLAWVLGATALGAGGLLSYFTLELLPLGCTRAFASYPPEYDCGDAGFVGVFAAWALVASWLTVSVCCLGAWRVATRGARAHRPRDESDAED</sequence>
<evidence type="ECO:0000313" key="4">
    <source>
        <dbReference type="Proteomes" id="UP001499993"/>
    </source>
</evidence>